<evidence type="ECO:0000256" key="2">
    <source>
        <dbReference type="ARBA" id="ARBA00001946"/>
    </source>
</evidence>
<comment type="similarity">
    <text evidence="3 12">Belongs to the KdsC family.</text>
</comment>
<dbReference type="SFLD" id="SFLDG01136">
    <property type="entry name" value="C1.6:_Phosphoserine_Phosphatas"/>
    <property type="match status" value="1"/>
</dbReference>
<name>A0ABS8JK30_9GAMM</name>
<accession>A0ABS8JK30</accession>
<evidence type="ECO:0000313" key="14">
    <source>
        <dbReference type="Proteomes" id="UP001165293"/>
    </source>
</evidence>
<evidence type="ECO:0000256" key="4">
    <source>
        <dbReference type="ARBA" id="ARBA00011881"/>
    </source>
</evidence>
<sequence>MSSTDKHYSHLNDFPADIRERAKRIRLACFDVDGTLTDGRLIIDSEGNESKAFHVFDGLGLKLIQRKGIAVAFVTARASAAAERRAQELGVESHTGVSDKLACVEGIARRLGLTLDEVAFMGDDLADLRVMLQVGLSVAPAQAHMWTRERVHWRTTARGGEGAARELCDLILAAQGHAEDLLADIAHVTGVRVERSS</sequence>
<comment type="catalytic activity">
    <reaction evidence="1 12">
        <text>3-deoxy-alpha-D-manno-2-octulosonate-8-phosphate + H2O = 3-deoxy-alpha-D-manno-oct-2-ulosonate + phosphate</text>
        <dbReference type="Rhea" id="RHEA:11500"/>
        <dbReference type="ChEBI" id="CHEBI:15377"/>
        <dbReference type="ChEBI" id="CHEBI:43474"/>
        <dbReference type="ChEBI" id="CHEBI:85985"/>
        <dbReference type="ChEBI" id="CHEBI:85986"/>
        <dbReference type="EC" id="3.1.3.45"/>
    </reaction>
</comment>
<dbReference type="PANTHER" id="PTHR21485:SF6">
    <property type="entry name" value="N-ACYLNEURAMINATE CYTIDYLYLTRANSFERASE-RELATED"/>
    <property type="match status" value="1"/>
</dbReference>
<dbReference type="CDD" id="cd01630">
    <property type="entry name" value="HAD_KDO-like"/>
    <property type="match status" value="1"/>
</dbReference>
<dbReference type="EC" id="3.1.3.45" evidence="5 12"/>
<evidence type="ECO:0000256" key="7">
    <source>
        <dbReference type="ARBA" id="ARBA00022723"/>
    </source>
</evidence>
<evidence type="ECO:0000256" key="8">
    <source>
        <dbReference type="ARBA" id="ARBA00022801"/>
    </source>
</evidence>
<evidence type="ECO:0000256" key="11">
    <source>
        <dbReference type="ARBA" id="ARBA00031051"/>
    </source>
</evidence>
<evidence type="ECO:0000313" key="13">
    <source>
        <dbReference type="EMBL" id="MCC8363964.1"/>
    </source>
</evidence>
<dbReference type="Gene3D" id="3.40.50.1000">
    <property type="entry name" value="HAD superfamily/HAD-like"/>
    <property type="match status" value="1"/>
</dbReference>
<evidence type="ECO:0000256" key="1">
    <source>
        <dbReference type="ARBA" id="ARBA00000898"/>
    </source>
</evidence>
<keyword evidence="9 12" id="KW-0460">Magnesium</keyword>
<dbReference type="PIRSF" id="PIRSF006118">
    <property type="entry name" value="KDO8-P_Ptase"/>
    <property type="match status" value="1"/>
</dbReference>
<dbReference type="InterPro" id="IPR036412">
    <property type="entry name" value="HAD-like_sf"/>
</dbReference>
<protein>
    <recommendedName>
        <fullName evidence="6 12">3-deoxy-D-manno-octulosonate 8-phosphate phosphatase KdsC</fullName>
        <ecNumber evidence="5 12">3.1.3.45</ecNumber>
    </recommendedName>
    <alternativeName>
        <fullName evidence="11 12">KDO 8-P phosphatase</fullName>
    </alternativeName>
</protein>
<evidence type="ECO:0000256" key="10">
    <source>
        <dbReference type="ARBA" id="ARBA00022985"/>
    </source>
</evidence>
<dbReference type="SFLD" id="SFLDS00003">
    <property type="entry name" value="Haloacid_Dehalogenase"/>
    <property type="match status" value="1"/>
</dbReference>
<dbReference type="InterPro" id="IPR023214">
    <property type="entry name" value="HAD_sf"/>
</dbReference>
<keyword evidence="10 12" id="KW-0448">Lipopolysaccharide biosynthesis</keyword>
<dbReference type="InterPro" id="IPR010023">
    <property type="entry name" value="KdsC_fam"/>
</dbReference>
<gene>
    <name evidence="13" type="ORF">LK996_12870</name>
</gene>
<dbReference type="EMBL" id="JAJGAK010000003">
    <property type="protein sequence ID" value="MCC8363964.1"/>
    <property type="molecule type" value="Genomic_DNA"/>
</dbReference>
<dbReference type="GO" id="GO:0016787">
    <property type="term" value="F:hydrolase activity"/>
    <property type="evidence" value="ECO:0007669"/>
    <property type="project" value="UniProtKB-KW"/>
</dbReference>
<keyword evidence="14" id="KW-1185">Reference proteome</keyword>
<comment type="function">
    <text evidence="12">Catalyzes the hydrolysis of 3-deoxy-D-manno-octulosonate 8-phosphate (KDO 8-P) to 3-deoxy-D-manno-octulosonate (KDO) and inorganic phosphate.</text>
</comment>
<comment type="subunit">
    <text evidence="4 12">Homotetramer.</text>
</comment>
<keyword evidence="8 12" id="KW-0378">Hydrolase</keyword>
<evidence type="ECO:0000256" key="6">
    <source>
        <dbReference type="ARBA" id="ARBA00020092"/>
    </source>
</evidence>
<dbReference type="Pfam" id="PF08282">
    <property type="entry name" value="Hydrolase_3"/>
    <property type="match status" value="1"/>
</dbReference>
<dbReference type="SUPFAM" id="SSF56784">
    <property type="entry name" value="HAD-like"/>
    <property type="match status" value="1"/>
</dbReference>
<keyword evidence="7 12" id="KW-0479">Metal-binding</keyword>
<dbReference type="PANTHER" id="PTHR21485">
    <property type="entry name" value="HAD SUPERFAMILY MEMBERS CMAS AND KDSC"/>
    <property type="match status" value="1"/>
</dbReference>
<proteinExistence type="inferred from homology"/>
<evidence type="ECO:0000256" key="12">
    <source>
        <dbReference type="PIRNR" id="PIRNR006118"/>
    </source>
</evidence>
<dbReference type="Proteomes" id="UP001165293">
    <property type="component" value="Unassembled WGS sequence"/>
</dbReference>
<comment type="caution">
    <text evidence="13">The sequence shown here is derived from an EMBL/GenBank/DDBJ whole genome shotgun (WGS) entry which is preliminary data.</text>
</comment>
<evidence type="ECO:0000256" key="5">
    <source>
        <dbReference type="ARBA" id="ARBA00013066"/>
    </source>
</evidence>
<dbReference type="RefSeq" id="WP_230527756.1">
    <property type="nucleotide sequence ID" value="NZ_JAJGAK010000003.1"/>
</dbReference>
<reference evidence="13" key="1">
    <citation type="submission" date="2021-10" db="EMBL/GenBank/DDBJ databases">
        <authorList>
            <person name="Lyu M."/>
            <person name="Wang X."/>
            <person name="Meng X."/>
            <person name="Xu K."/>
        </authorList>
    </citation>
    <scope>NUCLEOTIDE SEQUENCE</scope>
    <source>
        <strain evidence="13">A6</strain>
    </source>
</reference>
<organism evidence="13 14">
    <name type="scientific">Noviluteimonas lactosilytica</name>
    <dbReference type="NCBI Taxonomy" id="2888523"/>
    <lineage>
        <taxon>Bacteria</taxon>
        <taxon>Pseudomonadati</taxon>
        <taxon>Pseudomonadota</taxon>
        <taxon>Gammaproteobacteria</taxon>
        <taxon>Lysobacterales</taxon>
        <taxon>Lysobacteraceae</taxon>
        <taxon>Noviluteimonas</taxon>
    </lineage>
</organism>
<dbReference type="InterPro" id="IPR050793">
    <property type="entry name" value="CMP-NeuNAc_synthase"/>
</dbReference>
<comment type="cofactor">
    <cofactor evidence="2 12">
        <name>Mg(2+)</name>
        <dbReference type="ChEBI" id="CHEBI:18420"/>
    </cofactor>
</comment>
<evidence type="ECO:0000256" key="9">
    <source>
        <dbReference type="ARBA" id="ARBA00022842"/>
    </source>
</evidence>
<dbReference type="SFLD" id="SFLDG01138">
    <property type="entry name" value="C1.6.2:_Deoxy-d-mannose-octulo"/>
    <property type="match status" value="1"/>
</dbReference>
<evidence type="ECO:0000256" key="3">
    <source>
        <dbReference type="ARBA" id="ARBA00005893"/>
    </source>
</evidence>
<dbReference type="NCBIfam" id="TIGR01670">
    <property type="entry name" value="KdsC-phosphatas"/>
    <property type="match status" value="1"/>
</dbReference>